<dbReference type="EMBL" id="CP133617">
    <property type="protein sequence ID" value="WMV33737.1"/>
    <property type="molecule type" value="Genomic_DNA"/>
</dbReference>
<evidence type="ECO:0000259" key="1">
    <source>
        <dbReference type="Pfam" id="PF24626"/>
    </source>
</evidence>
<organism evidence="2 3">
    <name type="scientific">Solanum verrucosum</name>
    <dbReference type="NCBI Taxonomy" id="315347"/>
    <lineage>
        <taxon>Eukaryota</taxon>
        <taxon>Viridiplantae</taxon>
        <taxon>Streptophyta</taxon>
        <taxon>Embryophyta</taxon>
        <taxon>Tracheophyta</taxon>
        <taxon>Spermatophyta</taxon>
        <taxon>Magnoliopsida</taxon>
        <taxon>eudicotyledons</taxon>
        <taxon>Gunneridae</taxon>
        <taxon>Pentapetalae</taxon>
        <taxon>asterids</taxon>
        <taxon>lamiids</taxon>
        <taxon>Solanales</taxon>
        <taxon>Solanaceae</taxon>
        <taxon>Solanoideae</taxon>
        <taxon>Solaneae</taxon>
        <taxon>Solanum</taxon>
    </lineage>
</organism>
<proteinExistence type="predicted"/>
<dbReference type="InterPro" id="IPR056924">
    <property type="entry name" value="SH3_Tf2-1"/>
</dbReference>
<dbReference type="Proteomes" id="UP001234989">
    <property type="component" value="Chromosome 6"/>
</dbReference>
<reference evidence="2" key="1">
    <citation type="submission" date="2023-08" db="EMBL/GenBank/DDBJ databases">
        <title>A de novo genome assembly of Solanum verrucosum Schlechtendal, a Mexican diploid species geographically isolated from the other diploid A-genome species in potato relatives.</title>
        <authorList>
            <person name="Hosaka K."/>
        </authorList>
    </citation>
    <scope>NUCLEOTIDE SEQUENCE</scope>
    <source>
        <tissue evidence="2">Young leaves</tissue>
    </source>
</reference>
<protein>
    <recommendedName>
        <fullName evidence="1">Tf2-1-like SH3-like domain-containing protein</fullName>
    </recommendedName>
</protein>
<evidence type="ECO:0000313" key="3">
    <source>
        <dbReference type="Proteomes" id="UP001234989"/>
    </source>
</evidence>
<feature type="domain" description="Tf2-1-like SH3-like" evidence="1">
    <location>
        <begin position="6"/>
        <end position="56"/>
    </location>
</feature>
<dbReference type="PANTHER" id="PTHR46148">
    <property type="entry name" value="CHROMO DOMAIN-CONTAINING PROTEIN"/>
    <property type="match status" value="1"/>
</dbReference>
<accession>A0AAF0R4F2</accession>
<gene>
    <name evidence="2" type="ORF">MTR67_027122</name>
</gene>
<dbReference type="Pfam" id="PF24626">
    <property type="entry name" value="SH3_Tf2-1"/>
    <property type="match status" value="1"/>
</dbReference>
<sequence length="107" mass="12097">MNGVMRFDKKGKLNPRYVDPYRILKRVGNVGYELELLAELAMVHLIFHISLLKKCVCDLASIVPLENVAMKDSFTYGEVPVKILDCQVRRLRNTEVFSVKVCGGVSP</sequence>
<dbReference type="AlphaFoldDB" id="A0AAF0R4F2"/>
<dbReference type="PANTHER" id="PTHR46148:SF56">
    <property type="entry name" value="RETROTRANSPOSON PROTEIN"/>
    <property type="match status" value="1"/>
</dbReference>
<name>A0AAF0R4F2_SOLVR</name>
<keyword evidence="3" id="KW-1185">Reference proteome</keyword>
<evidence type="ECO:0000313" key="2">
    <source>
        <dbReference type="EMBL" id="WMV33737.1"/>
    </source>
</evidence>